<organism evidence="6 7">
    <name type="scientific">Durusdinium trenchii</name>
    <dbReference type="NCBI Taxonomy" id="1381693"/>
    <lineage>
        <taxon>Eukaryota</taxon>
        <taxon>Sar</taxon>
        <taxon>Alveolata</taxon>
        <taxon>Dinophyceae</taxon>
        <taxon>Suessiales</taxon>
        <taxon>Symbiodiniaceae</taxon>
        <taxon>Durusdinium</taxon>
    </lineage>
</organism>
<dbReference type="Pfam" id="PF24681">
    <property type="entry name" value="Kelch_KLHDC2_KLHL20_DRC7"/>
    <property type="match status" value="1"/>
</dbReference>
<comment type="caution">
    <text evidence="6">The sequence shown here is derived from an EMBL/GenBank/DDBJ whole genome shotgun (WGS) entry which is preliminary data.</text>
</comment>
<keyword evidence="5" id="KW-0732">Signal</keyword>
<evidence type="ECO:0000256" key="5">
    <source>
        <dbReference type="SAM" id="SignalP"/>
    </source>
</evidence>
<feature type="transmembrane region" description="Helical" evidence="4">
    <location>
        <begin position="806"/>
        <end position="829"/>
    </location>
</feature>
<feature type="transmembrane region" description="Helical" evidence="4">
    <location>
        <begin position="584"/>
        <end position="603"/>
    </location>
</feature>
<keyword evidence="4" id="KW-1133">Transmembrane helix</keyword>
<feature type="chain" id="PRO_5046654029" evidence="5">
    <location>
        <begin position="17"/>
        <end position="1120"/>
    </location>
</feature>
<dbReference type="PANTHER" id="PTHR46093">
    <property type="entry name" value="ACYL-COA-BINDING DOMAIN-CONTAINING PROTEIN 5"/>
    <property type="match status" value="1"/>
</dbReference>
<dbReference type="SUPFAM" id="SSF117281">
    <property type="entry name" value="Kelch motif"/>
    <property type="match status" value="1"/>
</dbReference>
<keyword evidence="3" id="KW-0175">Coiled coil</keyword>
<accession>A0ABP0NUP0</accession>
<evidence type="ECO:0000313" key="7">
    <source>
        <dbReference type="Proteomes" id="UP001642464"/>
    </source>
</evidence>
<evidence type="ECO:0000256" key="2">
    <source>
        <dbReference type="ARBA" id="ARBA00022737"/>
    </source>
</evidence>
<proteinExistence type="predicted"/>
<evidence type="ECO:0000256" key="4">
    <source>
        <dbReference type="SAM" id="Phobius"/>
    </source>
</evidence>
<dbReference type="Gene3D" id="2.120.10.80">
    <property type="entry name" value="Kelch-type beta propeller"/>
    <property type="match status" value="2"/>
</dbReference>
<dbReference type="EMBL" id="CAXAMM010030979">
    <property type="protein sequence ID" value="CAK9067306.1"/>
    <property type="molecule type" value="Genomic_DNA"/>
</dbReference>
<reference evidence="6 7" key="1">
    <citation type="submission" date="2024-02" db="EMBL/GenBank/DDBJ databases">
        <authorList>
            <person name="Chen Y."/>
            <person name="Shah S."/>
            <person name="Dougan E. K."/>
            <person name="Thang M."/>
            <person name="Chan C."/>
        </authorList>
    </citation>
    <scope>NUCLEOTIDE SEQUENCE [LARGE SCALE GENOMIC DNA]</scope>
</reference>
<dbReference type="PANTHER" id="PTHR46093:SF18">
    <property type="entry name" value="FIBRONECTIN TYPE-III DOMAIN-CONTAINING PROTEIN"/>
    <property type="match status" value="1"/>
</dbReference>
<keyword evidence="4" id="KW-0812">Transmembrane</keyword>
<evidence type="ECO:0000256" key="3">
    <source>
        <dbReference type="SAM" id="Coils"/>
    </source>
</evidence>
<feature type="transmembrane region" description="Helical" evidence="4">
    <location>
        <begin position="727"/>
        <end position="748"/>
    </location>
</feature>
<dbReference type="Proteomes" id="UP001642464">
    <property type="component" value="Unassembled WGS sequence"/>
</dbReference>
<feature type="transmembrane region" description="Helical" evidence="4">
    <location>
        <begin position="760"/>
        <end position="786"/>
    </location>
</feature>
<name>A0ABP0NUP0_9DINO</name>
<dbReference type="InterPro" id="IPR015915">
    <property type="entry name" value="Kelch-typ_b-propeller"/>
</dbReference>
<gene>
    <name evidence="6" type="ORF">SCF082_LOCUS34092</name>
</gene>
<sequence>MRSLLWSGLFVGPSVCKWLEPEGVGWQQLEGLPPWQPHTGSIAAPLSDGSMLLIGGQAGRHGGAHFDCFNCTNEVWQFKDKTEEWQDLSKEVPWDPRWGHSVVTQKDDTVLLFFGCCERGKPTVMFRDVWSFNPMKGVAWSKLETQPPFEGIQATSAALTGNDIWFVGGWSQHRGTLSQVSVFHTDTLKWTMKSPHGAAPWDSRADHATAISPDGAWLVMFGGQHAKQGGQKWKRCEDTWRVPLPGYTAAQWHRLGDLPAARSSPGVLVLQGWLLTMGGHWTPDTEALAVKQADREGMEKHHEATEFKTYNDVVALDLNTASKTWKVLEAKAPWPARDDEAVGVTSEGTILIFGGGTMYGGGGYHQDIMQAGPRGTDFDELLRRANAICAFERRGDQEPIFPPRRLQVMDDLNEWAQTAAERASEAAAVASEVGAEVSKNFQEKIAPVVRERAGQASEIVQDKAQALQSWLHETAPARKEAFEQAKGIPSCFHGRCSFKTIPPCFAYAPHFLPDLSEVGPEESTDRVHYWLPFLMCGPIFMTLLCELVRRSFLRMTTRSWACLPQSKSGDDDAGGKMQMGRQRFLFVFLLYHIFCVSLVTVALCNDWATTSGGGSFSWELWAIWQHVCLWMLFLQNLLRCLREGEGALHRSTICKVLQYTAPLASELADTLKDWIVTGICLLADPTLLGVVCGGVIVAADVLARLTWEPPDRFPFRIMNNVRIFPPLTVLPLGFMFAYCFGAVSFLMIPSQWIESVARVPLFYTLCFGLLLLIVEIHPVLMVSALWSQVLLIICLKQGDSFGFGSLFAAMFNIISDGGCLCVLSIYVILLSHILVVSNPDTFLEIRKTYRGILSLPKAAPLTLSGLSLYDRASDMASALATDFCSTARLMIAWAEDLPQGFIGLLLVLSQTQENGRVGLAGLSALISFVKGIGIPIGQGMLLASKERKVEEGLKQMDLFQFVDKNFDGQELLSTVSIEKELHSVMQSLEERVAVLQEALNNADREIEVAHGDAKQRLRLRDERSTTQELLQGVQSHLHSERDKHVTTLAQFRERFRADFKGAIEARNEAMCQRFSINKEVRLYDSILTRMEAWPSNSDVTHGFVMDIEELLRQPGVSQRP</sequence>
<keyword evidence="7" id="KW-1185">Reference proteome</keyword>
<keyword evidence="1" id="KW-0880">Kelch repeat</keyword>
<keyword evidence="4" id="KW-0472">Membrane</keyword>
<protein>
    <submittedName>
        <fullName evidence="6">TBC1 domain family member 13</fullName>
    </submittedName>
</protein>
<feature type="coiled-coil region" evidence="3">
    <location>
        <begin position="978"/>
        <end position="1005"/>
    </location>
</feature>
<feature type="signal peptide" evidence="5">
    <location>
        <begin position="1"/>
        <end position="16"/>
    </location>
</feature>
<feature type="transmembrane region" description="Helical" evidence="4">
    <location>
        <begin position="529"/>
        <end position="548"/>
    </location>
</feature>
<keyword evidence="2" id="KW-0677">Repeat</keyword>
<evidence type="ECO:0000313" key="6">
    <source>
        <dbReference type="EMBL" id="CAK9067306.1"/>
    </source>
</evidence>
<evidence type="ECO:0000256" key="1">
    <source>
        <dbReference type="ARBA" id="ARBA00022441"/>
    </source>
</evidence>